<dbReference type="EMBL" id="FRAG01000051">
    <property type="protein sequence ID" value="SHK37252.1"/>
    <property type="molecule type" value="Genomic_DNA"/>
</dbReference>
<organism evidence="1 2">
    <name type="scientific">Paramaledivibacter caminithermalis (strain DSM 15212 / CIP 107654 / DViRD3)</name>
    <name type="common">Clostridium caminithermale</name>
    <dbReference type="NCBI Taxonomy" id="1121301"/>
    <lineage>
        <taxon>Bacteria</taxon>
        <taxon>Bacillati</taxon>
        <taxon>Bacillota</taxon>
        <taxon>Clostridia</taxon>
        <taxon>Peptostreptococcales</taxon>
        <taxon>Caminicellaceae</taxon>
        <taxon>Paramaledivibacter</taxon>
    </lineage>
</organism>
<evidence type="ECO:0000313" key="2">
    <source>
        <dbReference type="Proteomes" id="UP000184465"/>
    </source>
</evidence>
<sequence>MNQISKKTIDVNIFDNEISNTMWSTINFNLDNPICGIMESENEKLLYKYDSVGLWVNCILGLYDIKNIDIEI</sequence>
<name>A0A1M6RXL6_PARC5</name>
<accession>A0A1M6RXL6</accession>
<dbReference type="Proteomes" id="UP000184465">
    <property type="component" value="Unassembled WGS sequence"/>
</dbReference>
<reference evidence="1 2" key="1">
    <citation type="submission" date="2016-11" db="EMBL/GenBank/DDBJ databases">
        <authorList>
            <person name="Jaros S."/>
            <person name="Januszkiewicz K."/>
            <person name="Wedrychowicz H."/>
        </authorList>
    </citation>
    <scope>NUCLEOTIDE SEQUENCE [LARGE SCALE GENOMIC DNA]</scope>
    <source>
        <strain evidence="1 2">DSM 15212</strain>
    </source>
</reference>
<keyword evidence="2" id="KW-1185">Reference proteome</keyword>
<protein>
    <submittedName>
        <fullName evidence="1">Uncharacterized protein</fullName>
    </submittedName>
</protein>
<dbReference type="RefSeq" id="WP_073152106.1">
    <property type="nucleotide sequence ID" value="NZ_FRAG01000051.1"/>
</dbReference>
<evidence type="ECO:0000313" key="1">
    <source>
        <dbReference type="EMBL" id="SHK37252.1"/>
    </source>
</evidence>
<proteinExistence type="predicted"/>
<gene>
    <name evidence="1" type="ORF">SAMN02745912_03115</name>
</gene>
<dbReference type="AlphaFoldDB" id="A0A1M6RXL6"/>